<keyword evidence="3" id="KW-1185">Reference proteome</keyword>
<keyword evidence="1" id="KW-0812">Transmembrane</keyword>
<gene>
    <name evidence="2" type="ORF">KHA91_01000</name>
</gene>
<evidence type="ECO:0000313" key="3">
    <source>
        <dbReference type="Proteomes" id="UP000676456"/>
    </source>
</evidence>
<sequence>MLFRGLIFLIGFGFAVSGGVSVIAYLNLTTMGRDFREYFKFILSRPECYLLLIGLVMITVALYAEDKKNSDA</sequence>
<dbReference type="Pfam" id="PF26135">
    <property type="entry name" value="YuzI"/>
    <property type="match status" value="1"/>
</dbReference>
<evidence type="ECO:0000313" key="2">
    <source>
        <dbReference type="EMBL" id="MBS4221332.1"/>
    </source>
</evidence>
<keyword evidence="1" id="KW-0472">Membrane</keyword>
<dbReference type="Proteomes" id="UP000676456">
    <property type="component" value="Unassembled WGS sequence"/>
</dbReference>
<comment type="caution">
    <text evidence="2">The sequence shown here is derived from an EMBL/GenBank/DDBJ whole genome shotgun (WGS) entry which is preliminary data.</text>
</comment>
<dbReference type="AlphaFoldDB" id="A0A942UKE2"/>
<feature type="transmembrane region" description="Helical" evidence="1">
    <location>
        <begin position="6"/>
        <end position="28"/>
    </location>
</feature>
<name>A0A942UKE2_9BACI</name>
<feature type="transmembrane region" description="Helical" evidence="1">
    <location>
        <begin position="48"/>
        <end position="64"/>
    </location>
</feature>
<dbReference type="EMBL" id="JAGYPN010000001">
    <property type="protein sequence ID" value="MBS4221332.1"/>
    <property type="molecule type" value="Genomic_DNA"/>
</dbReference>
<accession>A0A942UKE2</accession>
<organism evidence="2 3">
    <name type="scientific">Lederbergia citrea</name>
    <dbReference type="NCBI Taxonomy" id="2833581"/>
    <lineage>
        <taxon>Bacteria</taxon>
        <taxon>Bacillati</taxon>
        <taxon>Bacillota</taxon>
        <taxon>Bacilli</taxon>
        <taxon>Bacillales</taxon>
        <taxon>Bacillaceae</taxon>
        <taxon>Lederbergia</taxon>
    </lineage>
</organism>
<proteinExistence type="predicted"/>
<evidence type="ECO:0000256" key="1">
    <source>
        <dbReference type="SAM" id="Phobius"/>
    </source>
</evidence>
<protein>
    <submittedName>
        <fullName evidence="2">Uncharacterized protein</fullName>
    </submittedName>
</protein>
<reference evidence="2 3" key="1">
    <citation type="submission" date="2021-05" db="EMBL/GenBank/DDBJ databases">
        <title>Novel Bacillus species.</title>
        <authorList>
            <person name="Liu G."/>
        </authorList>
    </citation>
    <scope>NUCLEOTIDE SEQUENCE [LARGE SCALE GENOMIC DNA]</scope>
    <source>
        <strain evidence="2 3">FJAT-49682</strain>
    </source>
</reference>
<keyword evidence="1" id="KW-1133">Transmembrane helix</keyword>
<dbReference type="InterPro" id="IPR058887">
    <property type="entry name" value="YuzI-like"/>
</dbReference>